<dbReference type="SUPFAM" id="SSF52141">
    <property type="entry name" value="Uracil-DNA glycosylase-like"/>
    <property type="match status" value="1"/>
</dbReference>
<dbReference type="CDD" id="cd10033">
    <property type="entry name" value="UDG_like"/>
    <property type="match status" value="1"/>
</dbReference>
<proteinExistence type="predicted"/>
<name>A0AB36JQQ6_9STRE</name>
<dbReference type="AlphaFoldDB" id="A0AB36JQQ6"/>
<protein>
    <submittedName>
        <fullName evidence="2">Uracil-DNA glycosylase</fullName>
    </submittedName>
</protein>
<gene>
    <name evidence="3" type="ORF">BVE84_04830</name>
    <name evidence="2" type="ORF">BVE86_04670</name>
</gene>
<dbReference type="SMART" id="SM00986">
    <property type="entry name" value="UDG"/>
    <property type="match status" value="1"/>
</dbReference>
<sequence length="194" mass="22392">MSSIASIRTAIMKAPENRSYTDQGISPLFQAGPTAKILIVGQAPGWRAEERQQLFADPSGDSLRKWLGVGVATFYDSCQFAILPMDFYYPGKGKSGDLPPRRDFAPQWHPQLLTHLPQLELIILIGRYAQEYYLKDRKKRTLTETVRAYEEYLPRYFPLVHPSPRNNIWQAKNPWFATELLPKLQERVDQIVNR</sequence>
<keyword evidence="5" id="KW-1185">Reference proteome</keyword>
<evidence type="ECO:0000313" key="5">
    <source>
        <dbReference type="Proteomes" id="UP000188946"/>
    </source>
</evidence>
<dbReference type="Proteomes" id="UP000188600">
    <property type="component" value="Unassembled WGS sequence"/>
</dbReference>
<dbReference type="PANTHER" id="PTHR42160:SF1">
    <property type="entry name" value="URACIL-DNA GLYCOSYLASE SUPERFAMILY PROTEIN"/>
    <property type="match status" value="1"/>
</dbReference>
<reference evidence="4 5" key="1">
    <citation type="submission" date="2016-12" db="EMBL/GenBank/DDBJ databases">
        <authorList>
            <person name="Gulvik C.A."/>
        </authorList>
    </citation>
    <scope>NUCLEOTIDE SEQUENCE [LARGE SCALE GENOMIC DNA]</scope>
    <source>
        <strain evidence="3 5">12-5202</strain>
        <strain evidence="2 4">12-5291</strain>
    </source>
</reference>
<dbReference type="InterPro" id="IPR005122">
    <property type="entry name" value="Uracil-DNA_glycosylase-like"/>
</dbReference>
<accession>A0AB36JQQ6</accession>
<dbReference type="PANTHER" id="PTHR42160">
    <property type="entry name" value="URACIL-DNA GLYCOSYLASE SUPERFAMILY PROTEIN"/>
    <property type="match status" value="1"/>
</dbReference>
<dbReference type="EMBL" id="MSPT01000008">
    <property type="protein sequence ID" value="ONK27668.1"/>
    <property type="molecule type" value="Genomic_DNA"/>
</dbReference>
<organism evidence="2 4">
    <name type="scientific">Streptococcus azizii</name>
    <dbReference type="NCBI Taxonomy" id="1579424"/>
    <lineage>
        <taxon>Bacteria</taxon>
        <taxon>Bacillati</taxon>
        <taxon>Bacillota</taxon>
        <taxon>Bacilli</taxon>
        <taxon>Lactobacillales</taxon>
        <taxon>Streptococcaceae</taxon>
        <taxon>Streptococcus</taxon>
    </lineage>
</organism>
<dbReference type="RefSeq" id="WP_076995934.1">
    <property type="nucleotide sequence ID" value="NZ_MSPR01000007.1"/>
</dbReference>
<evidence type="ECO:0000259" key="1">
    <source>
        <dbReference type="SMART" id="SM00986"/>
    </source>
</evidence>
<evidence type="ECO:0000313" key="2">
    <source>
        <dbReference type="EMBL" id="ONK27668.1"/>
    </source>
</evidence>
<comment type="caution">
    <text evidence="2">The sequence shown here is derived from an EMBL/GenBank/DDBJ whole genome shotgun (WGS) entry which is preliminary data.</text>
</comment>
<dbReference type="SMART" id="SM00987">
    <property type="entry name" value="UreE_C"/>
    <property type="match status" value="1"/>
</dbReference>
<evidence type="ECO:0000313" key="3">
    <source>
        <dbReference type="EMBL" id="ONK29848.1"/>
    </source>
</evidence>
<dbReference type="EMBL" id="MSPR01000007">
    <property type="protein sequence ID" value="ONK29848.1"/>
    <property type="molecule type" value="Genomic_DNA"/>
</dbReference>
<evidence type="ECO:0000313" key="4">
    <source>
        <dbReference type="Proteomes" id="UP000188600"/>
    </source>
</evidence>
<dbReference type="Proteomes" id="UP000188946">
    <property type="component" value="Unassembled WGS sequence"/>
</dbReference>
<dbReference type="InterPro" id="IPR047124">
    <property type="entry name" value="HI_0220.2"/>
</dbReference>
<feature type="domain" description="Uracil-DNA glycosylase-like" evidence="1">
    <location>
        <begin position="28"/>
        <end position="185"/>
    </location>
</feature>
<dbReference type="InterPro" id="IPR036895">
    <property type="entry name" value="Uracil-DNA_glycosylase-like_sf"/>
</dbReference>
<dbReference type="Pfam" id="PF03167">
    <property type="entry name" value="UDG"/>
    <property type="match status" value="1"/>
</dbReference>
<dbReference type="Gene3D" id="3.40.470.10">
    <property type="entry name" value="Uracil-DNA glycosylase-like domain"/>
    <property type="match status" value="1"/>
</dbReference>